<dbReference type="GO" id="GO:0005789">
    <property type="term" value="C:endoplasmic reticulum membrane"/>
    <property type="evidence" value="ECO:0007669"/>
    <property type="project" value="UniProtKB-SubCell"/>
</dbReference>
<feature type="compositionally biased region" description="Pro residues" evidence="7">
    <location>
        <begin position="165"/>
        <end position="184"/>
    </location>
</feature>
<keyword evidence="6" id="KW-0175">Coiled coil</keyword>
<dbReference type="InterPro" id="IPR007794">
    <property type="entry name" value="Rib_rcpt_KP"/>
</dbReference>
<evidence type="ECO:0000256" key="8">
    <source>
        <dbReference type="SAM" id="Phobius"/>
    </source>
</evidence>
<keyword evidence="2 8" id="KW-0812">Transmembrane</keyword>
<feature type="compositionally biased region" description="Low complexity" evidence="7">
    <location>
        <begin position="138"/>
        <end position="147"/>
    </location>
</feature>
<feature type="compositionally biased region" description="Basic and acidic residues" evidence="7">
    <location>
        <begin position="202"/>
        <end position="223"/>
    </location>
</feature>
<dbReference type="GO" id="GO:0019894">
    <property type="term" value="F:kinesin binding"/>
    <property type="evidence" value="ECO:0007669"/>
    <property type="project" value="InterPro"/>
</dbReference>
<feature type="transmembrane region" description="Helical" evidence="8">
    <location>
        <begin position="12"/>
        <end position="31"/>
    </location>
</feature>
<organism evidence="10 11">
    <name type="scientific">Oncorhynchus tshawytscha</name>
    <name type="common">Chinook salmon</name>
    <name type="synonym">Salmo tshawytscha</name>
    <dbReference type="NCBI Taxonomy" id="74940"/>
    <lineage>
        <taxon>Eukaryota</taxon>
        <taxon>Metazoa</taxon>
        <taxon>Chordata</taxon>
        <taxon>Craniata</taxon>
        <taxon>Vertebrata</taxon>
        <taxon>Euteleostomi</taxon>
        <taxon>Actinopterygii</taxon>
        <taxon>Neopterygii</taxon>
        <taxon>Teleostei</taxon>
        <taxon>Protacanthopterygii</taxon>
        <taxon>Salmoniformes</taxon>
        <taxon>Salmonidae</taxon>
        <taxon>Salmoninae</taxon>
        <taxon>Oncorhynchus</taxon>
    </lineage>
</organism>
<feature type="compositionally biased region" description="Low complexity" evidence="7">
    <location>
        <begin position="185"/>
        <end position="194"/>
    </location>
</feature>
<dbReference type="Pfam" id="PF05104">
    <property type="entry name" value="Rib_recp_KP_reg"/>
    <property type="match status" value="1"/>
</dbReference>
<dbReference type="AlphaFoldDB" id="A0A8C8CQE1"/>
<feature type="compositionally biased region" description="Basic and acidic residues" evidence="7">
    <location>
        <begin position="45"/>
        <end position="58"/>
    </location>
</feature>
<evidence type="ECO:0000256" key="1">
    <source>
        <dbReference type="ARBA" id="ARBA00004389"/>
    </source>
</evidence>
<dbReference type="InterPro" id="IPR024854">
    <property type="entry name" value="Kinectin"/>
</dbReference>
<feature type="domain" description="Ribosome receptor lysine/proline rich" evidence="9">
    <location>
        <begin position="31"/>
        <end position="167"/>
    </location>
</feature>
<protein>
    <recommendedName>
        <fullName evidence="9">Ribosome receptor lysine/proline rich domain-containing protein</fullName>
    </recommendedName>
</protein>
<evidence type="ECO:0000256" key="2">
    <source>
        <dbReference type="ARBA" id="ARBA00022692"/>
    </source>
</evidence>
<feature type="compositionally biased region" description="Basic and acidic residues" evidence="7">
    <location>
        <begin position="286"/>
        <end position="295"/>
    </location>
</feature>
<accession>A0A8C8CQE1</accession>
<evidence type="ECO:0000256" key="3">
    <source>
        <dbReference type="ARBA" id="ARBA00022824"/>
    </source>
</evidence>
<dbReference type="GeneTree" id="ENSGT00940000158237"/>
<gene>
    <name evidence="10" type="primary">KTN1</name>
</gene>
<dbReference type="GO" id="GO:0015031">
    <property type="term" value="P:protein transport"/>
    <property type="evidence" value="ECO:0007669"/>
    <property type="project" value="InterPro"/>
</dbReference>
<proteinExistence type="predicted"/>
<keyword evidence="3" id="KW-0256">Endoplasmic reticulum</keyword>
<feature type="coiled-coil region" evidence="6">
    <location>
        <begin position="413"/>
        <end position="550"/>
    </location>
</feature>
<evidence type="ECO:0000256" key="4">
    <source>
        <dbReference type="ARBA" id="ARBA00022989"/>
    </source>
</evidence>
<feature type="coiled-coil region" evidence="6">
    <location>
        <begin position="995"/>
        <end position="1098"/>
    </location>
</feature>
<reference evidence="10" key="2">
    <citation type="submission" date="2025-09" db="UniProtKB">
        <authorList>
            <consortium name="Ensembl"/>
        </authorList>
    </citation>
    <scope>IDENTIFICATION</scope>
</reference>
<evidence type="ECO:0000313" key="10">
    <source>
        <dbReference type="Ensembl" id="ENSOTSP00005011722.2"/>
    </source>
</evidence>
<name>A0A8C8CQE1_ONCTS</name>
<keyword evidence="11" id="KW-1185">Reference proteome</keyword>
<feature type="compositionally biased region" description="Low complexity" evidence="7">
    <location>
        <begin position="224"/>
        <end position="243"/>
    </location>
</feature>
<dbReference type="Gene3D" id="1.10.287.1490">
    <property type="match status" value="1"/>
</dbReference>
<dbReference type="GO" id="GO:0007018">
    <property type="term" value="P:microtubule-based movement"/>
    <property type="evidence" value="ECO:0007669"/>
    <property type="project" value="InterPro"/>
</dbReference>
<keyword evidence="5 8" id="KW-0472">Membrane</keyword>
<dbReference type="PANTHER" id="PTHR18864">
    <property type="entry name" value="KINECTIN"/>
    <property type="match status" value="1"/>
</dbReference>
<dbReference type="Proteomes" id="UP000694402">
    <property type="component" value="Unassembled WGS sequence"/>
</dbReference>
<dbReference type="Ensembl" id="ENSOTST00005012883.2">
    <property type="protein sequence ID" value="ENSOTSP00005011722.2"/>
    <property type="gene ID" value="ENSOTSG00005006120.2"/>
</dbReference>
<evidence type="ECO:0000259" key="9">
    <source>
        <dbReference type="Pfam" id="PF05104"/>
    </source>
</evidence>
<evidence type="ECO:0000313" key="11">
    <source>
        <dbReference type="Proteomes" id="UP000694402"/>
    </source>
</evidence>
<feature type="region of interest" description="Disordered" evidence="7">
    <location>
        <begin position="45"/>
        <end position="295"/>
    </location>
</feature>
<sequence length="1160" mass="130055">MALDIYDSQYLVILAPSLVIALIFLFFWLFMKETSYDEVLARQKRDIKLPPSKPETRKKNDKKKSKKKESSSRGEGGESEEDLRDFDVADAVSSSTAEEEEEEPVPVAPPTPVSAPVAVPAEAPAGVRERKKEKKAAKAAAAAAAPPAEMPSVNGSKQAGHKAEPPAPVAKPSPPIPQPDPQPPAQAQTPPQSSGKKKKKQKTEAVEEEIKVDKAPAPVKKEVPVPVETKAQDGAAPTATSTSSKKKNSAKKQKTEHAQVDDIQPDSAGPANHHGDAPSKGSVKKQKNEMDKENSEVKLKELLLGLGSLALSQAEAVSVVTVLKEKNPSALDAWQKSAAKADPSSLERERLLTTLQEEASIAKDKVQQLSKELQQEKQKTVRAEAVLRDQRGALEKELNVMQAKSQGELQGIQMKFQKLREQLEGQIARLQQENGILRDAVSSATNQMESKQSSELNQLRSEYSGLMKELTENNNKLQQEEHQRKSLEVNYKQNVSQLEAQLQEAKRRWDELQNYLHNVNAEREKLHAAKEELQSQLLAVETEMSNKNKEIQTLHSSLTDTIVSKDQVEQKVMQLLEVSQHSLADNSAQVQDLLRENSGLQTQIETLQNQLSAQATTVSHFEELQKLLAEKELQRKSLEDSLNGERSSGASRETNMQAMHNENMSLKVELQNLQAQISEQTASQLTLDQFQRSFQEREENIKTVEDLLKMGLIEVANKEEELKTVREEKEVLKQEIEVLKLQTSEQTLSDSIVDALQSKIQEKDEQIKSMEESLQAAQESDSSNGMTIESLEQQVVGLEQLRQKETEDTTSARNQLLELQTQLAAKDQEIQTLQSELEARAKEVSDKVQELQQQQLTHTEAPSPELLTALAEKEKQVSDLQGELAKLRESLELHRSKNNEHQTALETAQVECRDVLHRLLPNVPLPAEHNHQEWLQRFETAVKEAPAAEVTLAAEPRPSAPGCSEDTKILADKLKESEEAQKVLQKDCETYKKVLAETEGILQRLQSSVEQEESRWKVKLNLSQTELKEMSVKVAALEQEVDRMSDLGELDNLRRDKQYLESELERAEHESVTYVTEVSELKTQLTETLSKLETEEHERQKVAGDLYKAQQSLDLIQEEFCKETSQGDLIENSNLSSHVRLTGGEGELCLWQSFYFKYLF</sequence>
<keyword evidence="4 8" id="KW-1133">Transmembrane helix</keyword>
<dbReference type="PANTHER" id="PTHR18864:SF1">
    <property type="entry name" value="KINECTIN"/>
    <property type="match status" value="1"/>
</dbReference>
<feature type="coiled-coil region" evidence="6">
    <location>
        <begin position="352"/>
        <end position="386"/>
    </location>
</feature>
<reference evidence="10" key="1">
    <citation type="submission" date="2025-08" db="UniProtKB">
        <authorList>
            <consortium name="Ensembl"/>
        </authorList>
    </citation>
    <scope>IDENTIFICATION</scope>
</reference>
<evidence type="ECO:0000256" key="7">
    <source>
        <dbReference type="SAM" id="MobiDB-lite"/>
    </source>
</evidence>
<evidence type="ECO:0000256" key="5">
    <source>
        <dbReference type="ARBA" id="ARBA00023136"/>
    </source>
</evidence>
<evidence type="ECO:0000256" key="6">
    <source>
        <dbReference type="SAM" id="Coils"/>
    </source>
</evidence>
<feature type="coiled-coil region" evidence="6">
    <location>
        <begin position="590"/>
        <end position="911"/>
    </location>
</feature>
<comment type="subcellular location">
    <subcellularLocation>
        <location evidence="1">Endoplasmic reticulum membrane</location>
        <topology evidence="1">Single-pass membrane protein</topology>
    </subcellularLocation>
</comment>
<feature type="compositionally biased region" description="Low complexity" evidence="7">
    <location>
        <begin position="114"/>
        <end position="125"/>
    </location>
</feature>